<evidence type="ECO:0000313" key="1">
    <source>
        <dbReference type="EMBL" id="OGL72884.1"/>
    </source>
</evidence>
<evidence type="ECO:0000313" key="2">
    <source>
        <dbReference type="Proteomes" id="UP000176303"/>
    </source>
</evidence>
<sequence length="288" mass="31679">MHIQNPTKTTIHLNELPEFISHHGLTPSQMIATGLEINGDRVEVQYLKSADYPRAKLDAKLAIPVVWTPGYAYLGNIQANKLGAVVVEGEPRFMAHPQMTRFVRVFRQMFSGTDKPVTDIYLATPTQALETTVGTWDAQKAFKQPKDGKLTNIRLLEDGLLAAREASIVHASMIGDGIVGIKDGDWVPVAGDNGHDTIILLGRLTQDKKIVATTEMGKQFVVDISKLTPQNRKAQTGIPVEDGNFFFGVTGGQFLAYLTRKEGAQREQRLILTPKTGQHAPQIASQLQ</sequence>
<dbReference type="AlphaFoldDB" id="A0A1F7U547"/>
<dbReference type="Proteomes" id="UP000176303">
    <property type="component" value="Unassembled WGS sequence"/>
</dbReference>
<organism evidence="1 2">
    <name type="scientific">Candidatus Uhrbacteria bacterium RIFCSPHIGHO2_02_FULL_57_19</name>
    <dbReference type="NCBI Taxonomy" id="1802391"/>
    <lineage>
        <taxon>Bacteria</taxon>
        <taxon>Candidatus Uhriibacteriota</taxon>
    </lineage>
</organism>
<protein>
    <submittedName>
        <fullName evidence="1">Uncharacterized protein</fullName>
    </submittedName>
</protein>
<comment type="caution">
    <text evidence="1">The sequence shown here is derived from an EMBL/GenBank/DDBJ whole genome shotgun (WGS) entry which is preliminary data.</text>
</comment>
<gene>
    <name evidence="1" type="ORF">A3D72_02980</name>
</gene>
<name>A0A1F7U547_9BACT</name>
<reference evidence="1 2" key="1">
    <citation type="journal article" date="2016" name="Nat. Commun.">
        <title>Thousands of microbial genomes shed light on interconnected biogeochemical processes in an aquifer system.</title>
        <authorList>
            <person name="Anantharaman K."/>
            <person name="Brown C.T."/>
            <person name="Hug L.A."/>
            <person name="Sharon I."/>
            <person name="Castelle C.J."/>
            <person name="Probst A.J."/>
            <person name="Thomas B.C."/>
            <person name="Singh A."/>
            <person name="Wilkins M.J."/>
            <person name="Karaoz U."/>
            <person name="Brodie E.L."/>
            <person name="Williams K.H."/>
            <person name="Hubbard S.S."/>
            <person name="Banfield J.F."/>
        </authorList>
    </citation>
    <scope>NUCLEOTIDE SEQUENCE [LARGE SCALE GENOMIC DNA]</scope>
</reference>
<accession>A0A1F7U547</accession>
<dbReference type="EMBL" id="MGDZ01000046">
    <property type="protein sequence ID" value="OGL72884.1"/>
    <property type="molecule type" value="Genomic_DNA"/>
</dbReference>
<proteinExistence type="predicted"/>